<dbReference type="InterPro" id="IPR006638">
    <property type="entry name" value="Elp3/MiaA/NifB-like_rSAM"/>
</dbReference>
<dbReference type="GO" id="GO:0005829">
    <property type="term" value="C:cytosol"/>
    <property type="evidence" value="ECO:0007669"/>
    <property type="project" value="TreeGrafter"/>
</dbReference>
<reference evidence="12 13" key="1">
    <citation type="submission" date="2011-10" db="EMBL/GenBank/DDBJ databases">
        <title>The Noncontiguous Finished genome of Thermanaerovibrio velox DSM 12556.</title>
        <authorList>
            <consortium name="US DOE Joint Genome Institute (JGI-PGF)"/>
            <person name="Lucas S."/>
            <person name="Copeland A."/>
            <person name="Lapidus A."/>
            <person name="Glavina del Rio T."/>
            <person name="Dalin E."/>
            <person name="Tice H."/>
            <person name="Bruce D."/>
            <person name="Goodwin L."/>
            <person name="Pitluck S."/>
            <person name="Peters L."/>
            <person name="Mikhailova N."/>
            <person name="Teshima H."/>
            <person name="Kyrpides N."/>
            <person name="Mavromatis K."/>
            <person name="Ivanova N."/>
            <person name="Markowitz V."/>
            <person name="Cheng J.-F."/>
            <person name="Hugenholtz P."/>
            <person name="Woyke T."/>
            <person name="Wu D."/>
            <person name="Spring S."/>
            <person name="Brambilla E.-M."/>
            <person name="Klenk H.-P."/>
            <person name="Eisen J.A."/>
        </authorList>
    </citation>
    <scope>NUCLEOTIDE SEQUENCE [LARGE SCALE GENOMIC DNA]</scope>
    <source>
        <strain evidence="12 13">DSM 12556</strain>
    </source>
</reference>
<keyword evidence="3" id="KW-0963">Cytoplasm</keyword>
<evidence type="ECO:0000256" key="2">
    <source>
        <dbReference type="ARBA" id="ARBA00022485"/>
    </source>
</evidence>
<dbReference type="PROSITE" id="PS51918">
    <property type="entry name" value="RADICAL_SAM"/>
    <property type="match status" value="1"/>
</dbReference>
<dbReference type="InterPro" id="IPR002792">
    <property type="entry name" value="TRAM_dom"/>
</dbReference>
<dbReference type="GO" id="GO:0035599">
    <property type="term" value="F:aspartic acid methylthiotransferase activity"/>
    <property type="evidence" value="ECO:0007669"/>
    <property type="project" value="TreeGrafter"/>
</dbReference>
<dbReference type="SMART" id="SM00729">
    <property type="entry name" value="Elp3"/>
    <property type="match status" value="1"/>
</dbReference>
<comment type="cofactor">
    <cofactor evidence="1">
        <name>[4Fe-4S] cluster</name>
        <dbReference type="ChEBI" id="CHEBI:49883"/>
    </cofactor>
</comment>
<dbReference type="InterPro" id="IPR005839">
    <property type="entry name" value="Methylthiotransferase"/>
</dbReference>
<dbReference type="InterPro" id="IPR012340">
    <property type="entry name" value="NA-bd_OB-fold"/>
</dbReference>
<dbReference type="eggNOG" id="COG0621">
    <property type="taxonomic scope" value="Bacteria"/>
</dbReference>
<dbReference type="PANTHER" id="PTHR43837:SF1">
    <property type="entry name" value="RIBOSOMAL PROTEIN US12 METHYLTHIOTRANSFERASE RIMO"/>
    <property type="match status" value="1"/>
</dbReference>
<dbReference type="Pfam" id="PF04055">
    <property type="entry name" value="Radical_SAM"/>
    <property type="match status" value="1"/>
</dbReference>
<keyword evidence="6" id="KW-0479">Metal-binding</keyword>
<dbReference type="SFLD" id="SFLDS00029">
    <property type="entry name" value="Radical_SAM"/>
    <property type="match status" value="1"/>
</dbReference>
<dbReference type="SFLD" id="SFLDG01061">
    <property type="entry name" value="methylthiotransferase"/>
    <property type="match status" value="1"/>
</dbReference>
<dbReference type="RefSeq" id="WP_006582842.1">
    <property type="nucleotide sequence ID" value="NZ_CM001377.1"/>
</dbReference>
<name>H0UNE2_9BACT</name>
<feature type="domain" description="TRAM" evidence="9">
    <location>
        <begin position="362"/>
        <end position="428"/>
    </location>
</feature>
<dbReference type="PROSITE" id="PS01278">
    <property type="entry name" value="MTTASE_RADICAL"/>
    <property type="match status" value="1"/>
</dbReference>
<evidence type="ECO:0000259" key="9">
    <source>
        <dbReference type="PROSITE" id="PS50926"/>
    </source>
</evidence>
<dbReference type="InterPro" id="IPR020612">
    <property type="entry name" value="Methylthiotransferase_CS"/>
</dbReference>
<dbReference type="InterPro" id="IPR038135">
    <property type="entry name" value="Methylthiotransferase_N_sf"/>
</dbReference>
<evidence type="ECO:0000256" key="4">
    <source>
        <dbReference type="ARBA" id="ARBA00022679"/>
    </source>
</evidence>
<sequence length="430" mass="47198">MKEKTVFVLSLGCAKNRVDSERFLGVALSRGYRRVQRPEGAGLCVINTCGFLESAVRENLDSILEAEEMRRRGLIGSLAVVGCLVNRYGEDLKELEVDFLGPTECYREFGAFLDRGELESRITPGRAPMGDGEAVRYLKVAEGCSNRCSYCAIPMIRGPLRSSPVRELVAEAEELLDQGAKEICLVAQDLTRYGEDLGVGLMDLLGPLESTVAGRAKLRLLYLHPSRVTRELIERVASSPVIHSYLDVPVQHASPGILASMGRPMGFEDVVGVFKMARQVDPLFAMRTTLMVGYPGEGAEDFQMLLRFLDEAQPDRVGAFVFSPEEGTGAFHLAGRVGIRTAQARLKALMDRAAQVSLARQRLFEGRELEVLLEDIEDGMGVGRSYREAPEVDGSVLIPDGSGLMVGRTYRVLVDEALEHDLIGSVIEEV</sequence>
<dbReference type="InterPro" id="IPR023404">
    <property type="entry name" value="rSAM_horseshoe"/>
</dbReference>
<dbReference type="HOGENOM" id="CLU_018697_0_1_0"/>
<dbReference type="Pfam" id="PF18693">
    <property type="entry name" value="TRAM_2"/>
    <property type="match status" value="1"/>
</dbReference>
<dbReference type="PROSITE" id="PS51449">
    <property type="entry name" value="MTTASE_N"/>
    <property type="match status" value="1"/>
</dbReference>
<dbReference type="GO" id="GO:0051539">
    <property type="term" value="F:4 iron, 4 sulfur cluster binding"/>
    <property type="evidence" value="ECO:0007669"/>
    <property type="project" value="UniProtKB-KW"/>
</dbReference>
<dbReference type="Proteomes" id="UP000005730">
    <property type="component" value="Chromosome"/>
</dbReference>
<dbReference type="NCBIfam" id="TIGR00089">
    <property type="entry name" value="MiaB/RimO family radical SAM methylthiotransferase"/>
    <property type="match status" value="1"/>
</dbReference>
<evidence type="ECO:0000259" key="11">
    <source>
        <dbReference type="PROSITE" id="PS51918"/>
    </source>
</evidence>
<dbReference type="SFLD" id="SFLDG01082">
    <property type="entry name" value="B12-binding_domain_containing"/>
    <property type="match status" value="1"/>
</dbReference>
<feature type="domain" description="Radical SAM core" evidence="11">
    <location>
        <begin position="130"/>
        <end position="359"/>
    </location>
</feature>
<feature type="domain" description="MTTase N-terminal" evidence="10">
    <location>
        <begin position="4"/>
        <end position="118"/>
    </location>
</feature>
<keyword evidence="8" id="KW-0411">Iron-sulfur</keyword>
<evidence type="ECO:0000256" key="8">
    <source>
        <dbReference type="ARBA" id="ARBA00023014"/>
    </source>
</evidence>
<evidence type="ECO:0000256" key="3">
    <source>
        <dbReference type="ARBA" id="ARBA00022490"/>
    </source>
</evidence>
<evidence type="ECO:0000256" key="1">
    <source>
        <dbReference type="ARBA" id="ARBA00001966"/>
    </source>
</evidence>
<dbReference type="PROSITE" id="PS50926">
    <property type="entry name" value="TRAM"/>
    <property type="match status" value="1"/>
</dbReference>
<dbReference type="GO" id="GO:0006400">
    <property type="term" value="P:tRNA modification"/>
    <property type="evidence" value="ECO:0007669"/>
    <property type="project" value="InterPro"/>
</dbReference>
<keyword evidence="2" id="KW-0004">4Fe-4S</keyword>
<dbReference type="GO" id="GO:0046872">
    <property type="term" value="F:metal ion binding"/>
    <property type="evidence" value="ECO:0007669"/>
    <property type="project" value="UniProtKB-KW"/>
</dbReference>
<dbReference type="PANTHER" id="PTHR43837">
    <property type="entry name" value="RIBOSOMAL PROTEIN S12 METHYLTHIOTRANSFERASE RIMO"/>
    <property type="match status" value="1"/>
</dbReference>
<dbReference type="Gene3D" id="2.40.50.140">
    <property type="entry name" value="Nucleic acid-binding proteins"/>
    <property type="match status" value="1"/>
</dbReference>
<organism evidence="12 13">
    <name type="scientific">Thermanaerovibrio velox DSM 12556</name>
    <dbReference type="NCBI Taxonomy" id="926567"/>
    <lineage>
        <taxon>Bacteria</taxon>
        <taxon>Thermotogati</taxon>
        <taxon>Synergistota</taxon>
        <taxon>Synergistia</taxon>
        <taxon>Synergistales</taxon>
        <taxon>Synergistaceae</taxon>
        <taxon>Thermanaerovibrio</taxon>
    </lineage>
</organism>
<dbReference type="InterPro" id="IPR013848">
    <property type="entry name" value="Methylthiotransferase_N"/>
</dbReference>
<dbReference type="CDD" id="cd01335">
    <property type="entry name" value="Radical_SAM"/>
    <property type="match status" value="1"/>
</dbReference>
<dbReference type="InterPro" id="IPR007197">
    <property type="entry name" value="rSAM"/>
</dbReference>
<dbReference type="InterPro" id="IPR058240">
    <property type="entry name" value="rSAM_sf"/>
</dbReference>
<evidence type="ECO:0000259" key="10">
    <source>
        <dbReference type="PROSITE" id="PS51449"/>
    </source>
</evidence>
<protein>
    <submittedName>
        <fullName evidence="12">Radical SAM methylthiotransferase, MiaB/RimO family</fullName>
    </submittedName>
</protein>
<dbReference type="InterPro" id="IPR005840">
    <property type="entry name" value="Ribosomal_uS12_MeSTrfase_RimO"/>
</dbReference>
<keyword evidence="4 12" id="KW-0808">Transferase</keyword>
<accession>H0UNE2</accession>
<evidence type="ECO:0000313" key="13">
    <source>
        <dbReference type="Proteomes" id="UP000005730"/>
    </source>
</evidence>
<keyword evidence="7" id="KW-0408">Iron</keyword>
<evidence type="ECO:0000256" key="7">
    <source>
        <dbReference type="ARBA" id="ARBA00023004"/>
    </source>
</evidence>
<dbReference type="Gene3D" id="3.40.50.12160">
    <property type="entry name" value="Methylthiotransferase, N-terminal domain"/>
    <property type="match status" value="1"/>
</dbReference>
<proteinExistence type="predicted"/>
<dbReference type="Pfam" id="PF00919">
    <property type="entry name" value="UPF0004"/>
    <property type="match status" value="1"/>
</dbReference>
<gene>
    <name evidence="12" type="ORF">TheveDRAFT_0162</name>
</gene>
<dbReference type="AlphaFoldDB" id="H0UNE2"/>
<keyword evidence="13" id="KW-1185">Reference proteome</keyword>
<dbReference type="EMBL" id="CM001377">
    <property type="protein sequence ID" value="EHM09349.1"/>
    <property type="molecule type" value="Genomic_DNA"/>
</dbReference>
<evidence type="ECO:0000313" key="12">
    <source>
        <dbReference type="EMBL" id="EHM09349.1"/>
    </source>
</evidence>
<dbReference type="Gene3D" id="3.80.30.20">
    <property type="entry name" value="tm_1862 like domain"/>
    <property type="match status" value="1"/>
</dbReference>
<dbReference type="SUPFAM" id="SSF102114">
    <property type="entry name" value="Radical SAM enzymes"/>
    <property type="match status" value="1"/>
</dbReference>
<dbReference type="STRING" id="926567.TheveDRAFT_0162"/>
<evidence type="ECO:0000256" key="6">
    <source>
        <dbReference type="ARBA" id="ARBA00022723"/>
    </source>
</evidence>
<evidence type="ECO:0000256" key="5">
    <source>
        <dbReference type="ARBA" id="ARBA00022691"/>
    </source>
</evidence>
<keyword evidence="5" id="KW-0949">S-adenosyl-L-methionine</keyword>